<evidence type="ECO:0000313" key="4">
    <source>
        <dbReference type="Proteomes" id="UP000759131"/>
    </source>
</evidence>
<dbReference type="InterPro" id="IPR015424">
    <property type="entry name" value="PyrdxlP-dep_Trfase"/>
</dbReference>
<reference evidence="3" key="1">
    <citation type="submission" date="2020-11" db="EMBL/GenBank/DDBJ databases">
        <authorList>
            <person name="Tran Van P."/>
        </authorList>
    </citation>
    <scope>NUCLEOTIDE SEQUENCE</scope>
</reference>
<evidence type="ECO:0000259" key="2">
    <source>
        <dbReference type="Pfam" id="PF00155"/>
    </source>
</evidence>
<proteinExistence type="inferred from homology"/>
<organism evidence="3">
    <name type="scientific">Medioppia subpectinata</name>
    <dbReference type="NCBI Taxonomy" id="1979941"/>
    <lineage>
        <taxon>Eukaryota</taxon>
        <taxon>Metazoa</taxon>
        <taxon>Ecdysozoa</taxon>
        <taxon>Arthropoda</taxon>
        <taxon>Chelicerata</taxon>
        <taxon>Arachnida</taxon>
        <taxon>Acari</taxon>
        <taxon>Acariformes</taxon>
        <taxon>Sarcoptiformes</taxon>
        <taxon>Oribatida</taxon>
        <taxon>Brachypylina</taxon>
        <taxon>Oppioidea</taxon>
        <taxon>Oppiidae</taxon>
        <taxon>Medioppia</taxon>
    </lineage>
</organism>
<evidence type="ECO:0000256" key="1">
    <source>
        <dbReference type="ARBA" id="ARBA00005705"/>
    </source>
</evidence>
<dbReference type="OrthoDB" id="5175656at2759"/>
<dbReference type="GO" id="GO:0030170">
    <property type="term" value="F:pyridoxal phosphate binding"/>
    <property type="evidence" value="ECO:0007669"/>
    <property type="project" value="InterPro"/>
</dbReference>
<dbReference type="InterPro" id="IPR004839">
    <property type="entry name" value="Aminotransferase_I/II_large"/>
</dbReference>
<dbReference type="Gene3D" id="3.60.60.10">
    <property type="entry name" value="Penicillin V Acylase, Chain A"/>
    <property type="match status" value="1"/>
</dbReference>
<feature type="domain" description="Aminotransferase class I/classII large" evidence="2">
    <location>
        <begin position="3"/>
        <end position="297"/>
    </location>
</feature>
<dbReference type="Gene3D" id="3.90.1150.10">
    <property type="entry name" value="Aspartate Aminotransferase, domain 1"/>
    <property type="match status" value="1"/>
</dbReference>
<dbReference type="FunFam" id="3.90.1150.10:FF:000151">
    <property type="entry name" value="Alanine aminotransferase 2"/>
    <property type="match status" value="1"/>
</dbReference>
<accession>A0A7R9KKU0</accession>
<comment type="similarity">
    <text evidence="1">Belongs to the peptidase C69 family. Secernin subfamily.</text>
</comment>
<dbReference type="EMBL" id="CAJPIZ010002478">
    <property type="protein sequence ID" value="CAG2105089.1"/>
    <property type="molecule type" value="Genomic_DNA"/>
</dbReference>
<dbReference type="PANTHER" id="PTHR12994">
    <property type="entry name" value="SECERNIN"/>
    <property type="match status" value="1"/>
</dbReference>
<dbReference type="Proteomes" id="UP000759131">
    <property type="component" value="Unassembled WGS sequence"/>
</dbReference>
<dbReference type="InterPro" id="IPR015421">
    <property type="entry name" value="PyrdxlP-dep_Trfase_major"/>
</dbReference>
<dbReference type="EMBL" id="OC857053">
    <property type="protein sequence ID" value="CAD7624659.1"/>
    <property type="molecule type" value="Genomic_DNA"/>
</dbReference>
<sequence>MMYPLYSATICELGMHLISYYLDEQNEWALNIDELSRAYEESKSHCKPKAIVVINPGNPTGSVLTRHNIEDIIRFAKQNNLIIIADEVYQHNIWKNGAKFYSFKKVMHELGIRLELVSMMSASKGFMGECGLRGGYLEISNFDAQVKAMFLKMLSARLCSSILGQIAMDCVVKPPAIGSPSYETFIKEKEEVLESLRLRAKLTADTFNSIPGIVSNPVAGAMYAFPRIVLPEKAIKAAEERGQKADFFYAMTLLEKAGICVVPGSGFGQIPGTYHFRTTILPQIDKLEKMMKNVCNRLTTNTTNTQTMHSITKSCDTFVVLPPMTANNLTVFGKNSDRPNGEVQEIVFYPSQTHAIESKTECTYISIESTPQTHAVILSKPSWMWGSEMGANEFGVCVGNEAVWTQLNGPNDVDERLLGMDLVRLALERAQTARQALDVMTALLEKYGQGGTCSDTSSFTYHNGFLIADPNEAFVLETADRQWAAERVETGFRNISNCLSIGTKIDFMSKDLKQVAIDKGLWDGVQEFNFAKVYGTGSADNQRFIAGKELLQNYSKDNAFDINSMIAILRDESSGICRSCDDAFPSTSSQVSVLSKTESRPSCHWFTGTPDPKHSVFKPFVFCPNFEMSPNIVSPAIPDDPVKTIPRFQRQVDRRHTLYKMHENFYPKLIQTNNEGQELRQTLSRLESDCIEEVERMLNQFDPNDQSFNVKDLFNDCVESELRFYK</sequence>
<dbReference type="FunFam" id="3.40.640.10:FF:000226">
    <property type="entry name" value="Alanine aminotransferase 2"/>
    <property type="match status" value="1"/>
</dbReference>
<dbReference type="Gene3D" id="3.40.640.10">
    <property type="entry name" value="Type I PLP-dependent aspartate aminotransferase-like (Major domain)"/>
    <property type="match status" value="1"/>
</dbReference>
<dbReference type="CDD" id="cd00609">
    <property type="entry name" value="AAT_like"/>
    <property type="match status" value="1"/>
</dbReference>
<dbReference type="GO" id="GO:0070004">
    <property type="term" value="F:cysteine-type exopeptidase activity"/>
    <property type="evidence" value="ECO:0007669"/>
    <property type="project" value="InterPro"/>
</dbReference>
<dbReference type="SUPFAM" id="SSF53383">
    <property type="entry name" value="PLP-dependent transferases"/>
    <property type="match status" value="1"/>
</dbReference>
<evidence type="ECO:0000313" key="3">
    <source>
        <dbReference type="EMBL" id="CAD7624659.1"/>
    </source>
</evidence>
<protein>
    <recommendedName>
        <fullName evidence="2">Aminotransferase class I/classII large domain-containing protein</fullName>
    </recommendedName>
</protein>
<dbReference type="InterPro" id="IPR005322">
    <property type="entry name" value="Peptidase_C69"/>
</dbReference>
<dbReference type="Pfam" id="PF03577">
    <property type="entry name" value="Peptidase_C69"/>
    <property type="match status" value="1"/>
</dbReference>
<dbReference type="GO" id="GO:0006508">
    <property type="term" value="P:proteolysis"/>
    <property type="evidence" value="ECO:0007669"/>
    <property type="project" value="InterPro"/>
</dbReference>
<dbReference type="PANTHER" id="PTHR12994:SF17">
    <property type="entry name" value="LD30995P"/>
    <property type="match status" value="1"/>
</dbReference>
<keyword evidence="4" id="KW-1185">Reference proteome</keyword>
<dbReference type="InterPro" id="IPR015422">
    <property type="entry name" value="PyrdxlP-dep_Trfase_small"/>
</dbReference>
<dbReference type="GO" id="GO:0016805">
    <property type="term" value="F:dipeptidase activity"/>
    <property type="evidence" value="ECO:0007669"/>
    <property type="project" value="InterPro"/>
</dbReference>
<dbReference type="Pfam" id="PF00155">
    <property type="entry name" value="Aminotran_1_2"/>
    <property type="match status" value="1"/>
</dbReference>
<dbReference type="AlphaFoldDB" id="A0A7R9KKU0"/>
<gene>
    <name evidence="3" type="ORF">OSB1V03_LOCUS5100</name>
</gene>
<name>A0A7R9KKU0_9ACAR</name>